<proteinExistence type="predicted"/>
<reference evidence="2" key="1">
    <citation type="journal article" date="2013" name="Science">
        <title>The Amborella genome and the evolution of flowering plants.</title>
        <authorList>
            <consortium name="Amborella Genome Project"/>
        </authorList>
    </citation>
    <scope>NUCLEOTIDE SEQUENCE [LARGE SCALE GENOMIC DNA]</scope>
</reference>
<evidence type="ECO:0000313" key="2">
    <source>
        <dbReference type="Proteomes" id="UP000017836"/>
    </source>
</evidence>
<evidence type="ECO:0000313" key="1">
    <source>
        <dbReference type="EMBL" id="ERN09015.1"/>
    </source>
</evidence>
<organism evidence="1 2">
    <name type="scientific">Amborella trichopoda</name>
    <dbReference type="NCBI Taxonomy" id="13333"/>
    <lineage>
        <taxon>Eukaryota</taxon>
        <taxon>Viridiplantae</taxon>
        <taxon>Streptophyta</taxon>
        <taxon>Embryophyta</taxon>
        <taxon>Tracheophyta</taxon>
        <taxon>Spermatophyta</taxon>
        <taxon>Magnoliopsida</taxon>
        <taxon>Amborellales</taxon>
        <taxon>Amborellaceae</taxon>
        <taxon>Amborella</taxon>
    </lineage>
</organism>
<name>W1PPA3_AMBTC</name>
<dbReference type="Gramene" id="ERN09015">
    <property type="protein sequence ID" value="ERN09015"/>
    <property type="gene ID" value="AMTR_s00153p00083080"/>
</dbReference>
<sequence length="55" mass="6419">MPSQEGQGIMTVSALNFEWRARICADKKHFRHGETNFANAEFYIREKSIVKSIFQ</sequence>
<keyword evidence="2" id="KW-1185">Reference proteome</keyword>
<dbReference type="EMBL" id="KI393119">
    <property type="protein sequence ID" value="ERN09015.1"/>
    <property type="molecule type" value="Genomic_DNA"/>
</dbReference>
<protein>
    <submittedName>
        <fullName evidence="1">Uncharacterized protein</fullName>
    </submittedName>
</protein>
<dbReference type="AlphaFoldDB" id="W1PPA3"/>
<dbReference type="Proteomes" id="UP000017836">
    <property type="component" value="Unassembled WGS sequence"/>
</dbReference>
<gene>
    <name evidence="1" type="ORF">AMTR_s00153p00083080</name>
</gene>
<dbReference type="HOGENOM" id="CLU_3056558_0_0_1"/>
<accession>W1PPA3</accession>